<accession>A0A931BRI8</accession>
<evidence type="ECO:0000313" key="2">
    <source>
        <dbReference type="Proteomes" id="UP000599312"/>
    </source>
</evidence>
<sequence>MNDTYKNYLGKCIDDLGRLAPRFLYVAPVLSEVDRISQACPQLNFRVPQPVKGRKLNHLASLVNQGANICTTHALFALLTRDIYESLKDQNYILVIDEALDSVHMFEGLSASDRNLLLKDGHLYVEPETNRLRWNNRDHGRYAGKFDAIKNLCDNGNLINFDGVLIWEFPADFLQCFKQVFVLTYMFEGSPMAAHLKGAGLRYDLNTLEDGDLVSWWDHCDEAEVKAKLRNLISVYEGSANNWGASRGRSNPFSVGWLKRSEGDLRAIRAVLENWFKKGAETPTSANAWTTFKSAKRRLSGARYARGFIPCNAKGTNDYIEKRSLAYLCNIFYNPMIKRYFHDRGIEVQEELHALSEMIQWIWRSQIRRGDPITILIPSERMRSLFKRWLAASHVAELIDQDSRLAA</sequence>
<name>A0A931BRI8_9HYPH</name>
<dbReference type="EMBL" id="JADQDO010000002">
    <property type="protein sequence ID" value="MBF9233328.1"/>
    <property type="molecule type" value="Genomic_DNA"/>
</dbReference>
<keyword evidence="2" id="KW-1185">Reference proteome</keyword>
<organism evidence="1 2">
    <name type="scientific">Microvirga alba</name>
    <dbReference type="NCBI Taxonomy" id="2791025"/>
    <lineage>
        <taxon>Bacteria</taxon>
        <taxon>Pseudomonadati</taxon>
        <taxon>Pseudomonadota</taxon>
        <taxon>Alphaproteobacteria</taxon>
        <taxon>Hyphomicrobiales</taxon>
        <taxon>Methylobacteriaceae</taxon>
        <taxon>Microvirga</taxon>
    </lineage>
</organism>
<protein>
    <submittedName>
        <fullName evidence="1">Uncharacterized protein</fullName>
    </submittedName>
</protein>
<dbReference type="Proteomes" id="UP000599312">
    <property type="component" value="Unassembled WGS sequence"/>
</dbReference>
<reference evidence="1" key="1">
    <citation type="submission" date="2020-11" db="EMBL/GenBank/DDBJ databases">
        <authorList>
            <person name="Kim M.K."/>
        </authorList>
    </citation>
    <scope>NUCLEOTIDE SEQUENCE</scope>
    <source>
        <strain evidence="1">BT350</strain>
    </source>
</reference>
<proteinExistence type="predicted"/>
<evidence type="ECO:0000313" key="1">
    <source>
        <dbReference type="EMBL" id="MBF9233328.1"/>
    </source>
</evidence>
<dbReference type="RefSeq" id="WP_196271279.1">
    <property type="nucleotide sequence ID" value="NZ_JADQDO010000002.1"/>
</dbReference>
<dbReference type="AlphaFoldDB" id="A0A931BRI8"/>
<gene>
    <name evidence="1" type="ORF">I2H38_08025</name>
</gene>
<comment type="caution">
    <text evidence="1">The sequence shown here is derived from an EMBL/GenBank/DDBJ whole genome shotgun (WGS) entry which is preliminary data.</text>
</comment>